<dbReference type="Gene3D" id="3.20.20.140">
    <property type="entry name" value="Metal-dependent hydrolases"/>
    <property type="match status" value="1"/>
</dbReference>
<keyword evidence="4" id="KW-1185">Reference proteome</keyword>
<keyword evidence="1" id="KW-0456">Lyase</keyword>
<dbReference type="GO" id="GO:0016787">
    <property type="term" value="F:hydrolase activity"/>
    <property type="evidence" value="ECO:0007669"/>
    <property type="project" value="InterPro"/>
</dbReference>
<dbReference type="GO" id="GO:0005737">
    <property type="term" value="C:cytoplasm"/>
    <property type="evidence" value="ECO:0007669"/>
    <property type="project" value="TreeGrafter"/>
</dbReference>
<reference evidence="3 4" key="1">
    <citation type="journal article" date="2014" name="Antonie Van Leeuwenhoek">
        <title>Hyphomonas beringensis sp. nov. and Hyphomonas chukchiensis sp. nov., isolated from surface seawater of the Bering Sea and Chukchi Sea.</title>
        <authorList>
            <person name="Li C."/>
            <person name="Lai Q."/>
            <person name="Li G."/>
            <person name="Dong C."/>
            <person name="Wang J."/>
            <person name="Liao Y."/>
            <person name="Shao Z."/>
        </authorList>
    </citation>
    <scope>NUCLEOTIDE SEQUENCE [LARGE SCALE GENOMIC DNA]</scope>
    <source>
        <strain evidence="3 4">MHS-3</strain>
    </source>
</reference>
<name>A0A069E8H2_9PROT</name>
<feature type="domain" description="Amidohydrolase-related" evidence="2">
    <location>
        <begin position="109"/>
        <end position="335"/>
    </location>
</feature>
<evidence type="ECO:0000259" key="2">
    <source>
        <dbReference type="Pfam" id="PF04909"/>
    </source>
</evidence>
<dbReference type="InterPro" id="IPR032466">
    <property type="entry name" value="Metal_Hydrolase"/>
</dbReference>
<dbReference type="Pfam" id="PF04909">
    <property type="entry name" value="Amidohydro_2"/>
    <property type="match status" value="1"/>
</dbReference>
<dbReference type="GO" id="GO:0016831">
    <property type="term" value="F:carboxy-lyase activity"/>
    <property type="evidence" value="ECO:0007669"/>
    <property type="project" value="InterPro"/>
</dbReference>
<dbReference type="SUPFAM" id="SSF51556">
    <property type="entry name" value="Metallo-dependent hydrolases"/>
    <property type="match status" value="1"/>
</dbReference>
<dbReference type="PANTHER" id="PTHR21240">
    <property type="entry name" value="2-AMINO-3-CARBOXYLMUCONATE-6-SEMIALDEHYDE DECARBOXYLASE"/>
    <property type="match status" value="1"/>
</dbReference>
<dbReference type="PANTHER" id="PTHR21240:SF28">
    <property type="entry name" value="ISO-OROTATE DECARBOXYLASE (EUROFUNG)"/>
    <property type="match status" value="1"/>
</dbReference>
<evidence type="ECO:0000313" key="4">
    <source>
        <dbReference type="Proteomes" id="UP000027446"/>
    </source>
</evidence>
<evidence type="ECO:0000256" key="1">
    <source>
        <dbReference type="ARBA" id="ARBA00023239"/>
    </source>
</evidence>
<proteinExistence type="predicted"/>
<organism evidence="3 4">
    <name type="scientific">Hyphomonas adhaerens MHS-3</name>
    <dbReference type="NCBI Taxonomy" id="1280949"/>
    <lineage>
        <taxon>Bacteria</taxon>
        <taxon>Pseudomonadati</taxon>
        <taxon>Pseudomonadota</taxon>
        <taxon>Alphaproteobacteria</taxon>
        <taxon>Hyphomonadales</taxon>
        <taxon>Hyphomonadaceae</taxon>
        <taxon>Hyphomonas</taxon>
    </lineage>
</organism>
<dbReference type="GO" id="GO:0019748">
    <property type="term" value="P:secondary metabolic process"/>
    <property type="evidence" value="ECO:0007669"/>
    <property type="project" value="TreeGrafter"/>
</dbReference>
<evidence type="ECO:0000313" key="3">
    <source>
        <dbReference type="EMBL" id="KCZ84196.1"/>
    </source>
</evidence>
<dbReference type="Proteomes" id="UP000027446">
    <property type="component" value="Unassembled WGS sequence"/>
</dbReference>
<dbReference type="eggNOG" id="COG2159">
    <property type="taxonomic scope" value="Bacteria"/>
</dbReference>
<sequence length="365" mass="39926">METFDWLKSYADPSIRERIGELALGGAGSAAEKVISAAVARLEDKEKTAALEADVIASAKGWQALGAFDSTERARALDLLGFDKQLVFSTFAATQFLRGNDPDIRYGGARAHNRGMAEFCGKDPRLIAVGSLPLDDTARSIEELDVALAEGVGAFWIAAAPAGDRSPGHPDLDPVWARLCEAGVPAVLHIGQGTRVLPPAYQNHGREKAKDWLGGGENLRVLDYMVLPHASEMFLSALVFHGVLERFPKLKIGVIELGAGWVPTFLTRLDMAGKFFRKSDYMVGELNLTPSDYIRRQVRFTPFVGEDVGSLIRATGPELYLFSSDYPHPEGSRDPIGKFEQTLDGIQEAEKDAFYFSNFEYLIGN</sequence>
<dbReference type="AlphaFoldDB" id="A0A069E8H2"/>
<gene>
    <name evidence="3" type="ORF">HAD_00915</name>
</gene>
<dbReference type="InterPro" id="IPR032465">
    <property type="entry name" value="ACMSD"/>
</dbReference>
<dbReference type="PATRIC" id="fig|1280949.3.peg.186"/>
<accession>A0A069E8H2</accession>
<comment type="caution">
    <text evidence="3">The sequence shown here is derived from an EMBL/GenBank/DDBJ whole genome shotgun (WGS) entry which is preliminary data.</text>
</comment>
<dbReference type="InterPro" id="IPR006680">
    <property type="entry name" value="Amidohydro-rel"/>
</dbReference>
<protein>
    <recommendedName>
        <fullName evidence="2">Amidohydrolase-related domain-containing protein</fullName>
    </recommendedName>
</protein>
<dbReference type="EMBL" id="ARYH01000001">
    <property type="protein sequence ID" value="KCZ84196.1"/>
    <property type="molecule type" value="Genomic_DNA"/>
</dbReference>
<dbReference type="STRING" id="1280949.HAD_00915"/>